<evidence type="ECO:0000313" key="1">
    <source>
        <dbReference type="EMBL" id="USG99259.1"/>
    </source>
</evidence>
<organism evidence="1 2">
    <name type="scientific">Thermococcus argininiproducens</name>
    <dbReference type="NCBI Taxonomy" id="2866384"/>
    <lineage>
        <taxon>Archaea</taxon>
        <taxon>Methanobacteriati</taxon>
        <taxon>Methanobacteriota</taxon>
        <taxon>Thermococci</taxon>
        <taxon>Thermococcales</taxon>
        <taxon>Thermococcaceae</taxon>
        <taxon>Thermococcus</taxon>
    </lineage>
</organism>
<keyword evidence="2" id="KW-1185">Reference proteome</keyword>
<dbReference type="InterPro" id="IPR005489">
    <property type="entry name" value="DUF257"/>
</dbReference>
<dbReference type="Pfam" id="PF03192">
    <property type="entry name" value="DUF257"/>
    <property type="match status" value="1"/>
</dbReference>
<dbReference type="Gene3D" id="3.40.50.11570">
    <property type="entry name" value="Protein of unknown function DUF257"/>
    <property type="match status" value="1"/>
</dbReference>
<accession>A0A9E7SBV9</accession>
<proteinExistence type="predicted"/>
<reference evidence="1 2" key="1">
    <citation type="submission" date="2021-08" db="EMBL/GenBank/DDBJ databases">
        <title>Thermococcus onnuriiensis IOH2.</title>
        <authorList>
            <person name="Park Y.-J."/>
        </authorList>
    </citation>
    <scope>NUCLEOTIDE SEQUENCE [LARGE SCALE GENOMIC DNA]</scope>
    <source>
        <strain evidence="1 2">IOH2</strain>
    </source>
</reference>
<dbReference type="RefSeq" id="WP_251947935.1">
    <property type="nucleotide sequence ID" value="NZ_CP080572.1"/>
</dbReference>
<gene>
    <name evidence="1" type="ORF">K1720_06860</name>
</gene>
<sequence>MNANILKGFMKNFPQLFEEVREGETVLIEYSPIINSAIILYELIIWAKENGYQVIIDDTLDTLPIYKIKMDLKGLNSEILNDIKVVKIGGTLDVGDVIGRLALKEPHIRVKEYLEVALPHLDSEKRIINPVLGFEKLLILSESPREVFATLSMILSFTSSFQRTAFYFVNVNALEEAIPWALPLLEEIATTVVELGRVNNGLGFSVKNYEF</sequence>
<protein>
    <submittedName>
        <fullName evidence="1">DUF257 domain-containing protein</fullName>
    </submittedName>
</protein>
<dbReference type="AlphaFoldDB" id="A0A9E7SBV9"/>
<dbReference type="Proteomes" id="UP001056425">
    <property type="component" value="Chromosome"/>
</dbReference>
<dbReference type="EMBL" id="CP080572">
    <property type="protein sequence ID" value="USG99259.1"/>
    <property type="molecule type" value="Genomic_DNA"/>
</dbReference>
<evidence type="ECO:0000313" key="2">
    <source>
        <dbReference type="Proteomes" id="UP001056425"/>
    </source>
</evidence>
<dbReference type="KEGG" id="thei:K1720_06860"/>
<name>A0A9E7SBV9_9EURY</name>
<dbReference type="GeneID" id="72778053"/>